<dbReference type="EMBL" id="JAKGAQ010000004">
    <property type="protein sequence ID" value="MCF2872465.1"/>
    <property type="molecule type" value="Genomic_DNA"/>
</dbReference>
<dbReference type="Pfam" id="PF05159">
    <property type="entry name" value="Capsule_synth"/>
    <property type="match status" value="1"/>
</dbReference>
<dbReference type="Proteomes" id="UP001200557">
    <property type="component" value="Unassembled WGS sequence"/>
</dbReference>
<dbReference type="InterPro" id="IPR007833">
    <property type="entry name" value="Capsule_polysaccharide_synth"/>
</dbReference>
<keyword evidence="2" id="KW-1185">Reference proteome</keyword>
<gene>
    <name evidence="1" type="ORF">L0664_15425</name>
</gene>
<organism evidence="1 2">
    <name type="scientific">Octadecabacter dasysiphoniae</name>
    <dbReference type="NCBI Taxonomy" id="2909341"/>
    <lineage>
        <taxon>Bacteria</taxon>
        <taxon>Pseudomonadati</taxon>
        <taxon>Pseudomonadota</taxon>
        <taxon>Alphaproteobacteria</taxon>
        <taxon>Rhodobacterales</taxon>
        <taxon>Roseobacteraceae</taxon>
        <taxon>Octadecabacter</taxon>
    </lineage>
</organism>
<name>A0ABS9CYV0_9RHOB</name>
<evidence type="ECO:0000313" key="2">
    <source>
        <dbReference type="Proteomes" id="UP001200557"/>
    </source>
</evidence>
<accession>A0ABS9CYV0</accession>
<comment type="caution">
    <text evidence="1">The sequence shown here is derived from an EMBL/GenBank/DDBJ whole genome shotgun (WGS) entry which is preliminary data.</text>
</comment>
<reference evidence="1 2" key="1">
    <citation type="submission" date="2022-01" db="EMBL/GenBank/DDBJ databases">
        <title>Octadecabacter sp. nov., isolated from a marine alga.</title>
        <authorList>
            <person name="Jin M.S."/>
            <person name="Kim H.M."/>
            <person name="Han D.M."/>
            <person name="Jung J.J."/>
            <person name="Jeon C.O."/>
        </authorList>
    </citation>
    <scope>NUCLEOTIDE SEQUENCE [LARGE SCALE GENOMIC DNA]</scope>
    <source>
        <strain evidence="1 2">G9-8</strain>
    </source>
</reference>
<dbReference type="RefSeq" id="WP_235226791.1">
    <property type="nucleotide sequence ID" value="NZ_JAKGAQ010000004.1"/>
</dbReference>
<protein>
    <submittedName>
        <fullName evidence="1">Capsular biosynthesis protein</fullName>
    </submittedName>
</protein>
<evidence type="ECO:0000313" key="1">
    <source>
        <dbReference type="EMBL" id="MCF2872465.1"/>
    </source>
</evidence>
<sequence>MTGRAPDQIGAVHFICLDPRKAKRAKIAQVLGRVGPIRWVKLPPFSLRATAAAKQAAQTAMRMSKNRGWSGLRKWVNGWLLARQYAGTYALFRANPQAVAVCWNGLNGGRRVFMQAAKDAGARCLFFELAPLPDRITMDPKGVNFHNALPRDTAPYLHWGAQAREAENTWHGLRDHITQRPSDQARAAAGDLPPLGDPFVFVALQTPGDSQLRLFGGAFPTVEGFVAACIEAAHHLPDGWHMRIKEHPTAPTDLAAAFAAKGDARVFLDNDTNTFDQVRAARAVATVNSSVGLEAMMFEKPVIACGQAFWAIDGIATQATDQAALNAACAAADRLAFDARARSCFLDYIDQIYYPRLDAPPEQVVARLQGRDAHGFWEV</sequence>
<proteinExistence type="predicted"/>